<dbReference type="RefSeq" id="WP_350341464.1">
    <property type="nucleotide sequence ID" value="NZ_JAEKNR010000188.1"/>
</dbReference>
<accession>A0A934KAF2</accession>
<dbReference type="InterPro" id="IPR003439">
    <property type="entry name" value="ABC_transporter-like_ATP-bd"/>
</dbReference>
<evidence type="ECO:0000256" key="1">
    <source>
        <dbReference type="ARBA" id="ARBA00004202"/>
    </source>
</evidence>
<feature type="domain" description="ABC transporter" evidence="8">
    <location>
        <begin position="11"/>
        <end position="261"/>
    </location>
</feature>
<dbReference type="PANTHER" id="PTHR43297">
    <property type="entry name" value="OLIGOPEPTIDE TRANSPORT ATP-BINDING PROTEIN APPD"/>
    <property type="match status" value="1"/>
</dbReference>
<keyword evidence="7" id="KW-0472">Membrane</keyword>
<dbReference type="SMART" id="SM00382">
    <property type="entry name" value="AAA"/>
    <property type="match status" value="1"/>
</dbReference>
<dbReference type="GO" id="GO:0016887">
    <property type="term" value="F:ATP hydrolysis activity"/>
    <property type="evidence" value="ECO:0007669"/>
    <property type="project" value="InterPro"/>
</dbReference>
<gene>
    <name evidence="9" type="ORF">JF922_19020</name>
</gene>
<comment type="similarity">
    <text evidence="2">Belongs to the ABC transporter superfamily.</text>
</comment>
<dbReference type="GO" id="GO:0005886">
    <property type="term" value="C:plasma membrane"/>
    <property type="evidence" value="ECO:0007669"/>
    <property type="project" value="UniProtKB-SubCell"/>
</dbReference>
<evidence type="ECO:0000256" key="7">
    <source>
        <dbReference type="ARBA" id="ARBA00023136"/>
    </source>
</evidence>
<evidence type="ECO:0000259" key="8">
    <source>
        <dbReference type="PROSITE" id="PS50893"/>
    </source>
</evidence>
<comment type="caution">
    <text evidence="9">The sequence shown here is derived from an EMBL/GenBank/DDBJ whole genome shotgun (WGS) entry which is preliminary data.</text>
</comment>
<evidence type="ECO:0000256" key="2">
    <source>
        <dbReference type="ARBA" id="ARBA00005417"/>
    </source>
</evidence>
<protein>
    <submittedName>
        <fullName evidence="9">ABC transporter ATP-binding protein</fullName>
    </submittedName>
</protein>
<dbReference type="GO" id="GO:0015833">
    <property type="term" value="P:peptide transport"/>
    <property type="evidence" value="ECO:0007669"/>
    <property type="project" value="InterPro"/>
</dbReference>
<sequence>MEAPGVGRRVLEIAGLHTHIRQRHSTIRVVDGVSLYLDAGDTLGLVGESGSGKTMTAMSILRLLPQGGEIVAGRIDLLGRNVVNVEEADMRKMRGRQVGVVFQDPMTSLNPTMRVGRQIAESVRAHRGWTWARSLGRAVEVLGLVGVPQPSERVNAYPHQLSGGLRQRVMIAIALANEPRLLIADEPTTALDVTVQAQILKLITGLKSRLGMAVLLVTHDLGVIAGHADRVAVMYAGKIVEQGPTEDVFTSMRHPYTQALMQSIPAPKQPRSRLLYSIPGHPPDLASPPQGCRFHPRCRYATDMCASSEPELEGPTPEHSYACFHPVGMGAPPSRPVVV</sequence>
<dbReference type="Pfam" id="PF08352">
    <property type="entry name" value="oligo_HPY"/>
    <property type="match status" value="1"/>
</dbReference>
<dbReference type="InterPro" id="IPR050388">
    <property type="entry name" value="ABC_Ni/Peptide_Import"/>
</dbReference>
<keyword evidence="5" id="KW-0547">Nucleotide-binding</keyword>
<keyword evidence="6 9" id="KW-0067">ATP-binding</keyword>
<dbReference type="AlphaFoldDB" id="A0A934KAF2"/>
<keyword evidence="10" id="KW-1185">Reference proteome</keyword>
<dbReference type="CDD" id="cd03257">
    <property type="entry name" value="ABC_NikE_OppD_transporters"/>
    <property type="match status" value="1"/>
</dbReference>
<proteinExistence type="inferred from homology"/>
<keyword evidence="4" id="KW-1003">Cell membrane</keyword>
<dbReference type="GO" id="GO:0005524">
    <property type="term" value="F:ATP binding"/>
    <property type="evidence" value="ECO:0007669"/>
    <property type="project" value="UniProtKB-KW"/>
</dbReference>
<evidence type="ECO:0000256" key="6">
    <source>
        <dbReference type="ARBA" id="ARBA00022840"/>
    </source>
</evidence>
<organism evidence="9 10">
    <name type="scientific">Candidatus Nephthysia bennettiae</name>
    <dbReference type="NCBI Taxonomy" id="3127016"/>
    <lineage>
        <taxon>Bacteria</taxon>
        <taxon>Bacillati</taxon>
        <taxon>Candidatus Dormiibacterota</taxon>
        <taxon>Candidatus Dormibacteria</taxon>
        <taxon>Candidatus Dormibacterales</taxon>
        <taxon>Candidatus Dormibacteraceae</taxon>
        <taxon>Candidatus Nephthysia</taxon>
    </lineage>
</organism>
<dbReference type="EMBL" id="JAEKNR010000188">
    <property type="protein sequence ID" value="MBJ7600152.1"/>
    <property type="molecule type" value="Genomic_DNA"/>
</dbReference>
<comment type="subcellular location">
    <subcellularLocation>
        <location evidence="1">Cell membrane</location>
        <topology evidence="1">Peripheral membrane protein</topology>
    </subcellularLocation>
</comment>
<dbReference type="Pfam" id="PF00005">
    <property type="entry name" value="ABC_tran"/>
    <property type="match status" value="1"/>
</dbReference>
<evidence type="ECO:0000313" key="9">
    <source>
        <dbReference type="EMBL" id="MBJ7600152.1"/>
    </source>
</evidence>
<reference evidence="9" key="1">
    <citation type="submission" date="2020-10" db="EMBL/GenBank/DDBJ databases">
        <title>Ca. Dormibacterota MAGs.</title>
        <authorList>
            <person name="Montgomery K."/>
        </authorList>
    </citation>
    <scope>NUCLEOTIDE SEQUENCE [LARGE SCALE GENOMIC DNA]</scope>
    <source>
        <strain evidence="9">SC8812_S17_10</strain>
    </source>
</reference>
<dbReference type="InterPro" id="IPR027417">
    <property type="entry name" value="P-loop_NTPase"/>
</dbReference>
<dbReference type="PROSITE" id="PS50893">
    <property type="entry name" value="ABC_TRANSPORTER_2"/>
    <property type="match status" value="1"/>
</dbReference>
<evidence type="ECO:0000256" key="5">
    <source>
        <dbReference type="ARBA" id="ARBA00022741"/>
    </source>
</evidence>
<evidence type="ECO:0000256" key="4">
    <source>
        <dbReference type="ARBA" id="ARBA00022475"/>
    </source>
</evidence>
<keyword evidence="3" id="KW-0813">Transport</keyword>
<dbReference type="NCBIfam" id="TIGR01727">
    <property type="entry name" value="oligo_HPY"/>
    <property type="match status" value="1"/>
</dbReference>
<dbReference type="InterPro" id="IPR013563">
    <property type="entry name" value="Oligopep_ABC_C"/>
</dbReference>
<dbReference type="Gene3D" id="3.40.50.300">
    <property type="entry name" value="P-loop containing nucleotide triphosphate hydrolases"/>
    <property type="match status" value="1"/>
</dbReference>
<name>A0A934KAF2_9BACT</name>
<evidence type="ECO:0000256" key="3">
    <source>
        <dbReference type="ARBA" id="ARBA00022448"/>
    </source>
</evidence>
<dbReference type="Proteomes" id="UP000612893">
    <property type="component" value="Unassembled WGS sequence"/>
</dbReference>
<dbReference type="InterPro" id="IPR003593">
    <property type="entry name" value="AAA+_ATPase"/>
</dbReference>
<dbReference type="SUPFAM" id="SSF52540">
    <property type="entry name" value="P-loop containing nucleoside triphosphate hydrolases"/>
    <property type="match status" value="1"/>
</dbReference>
<dbReference type="PANTHER" id="PTHR43297:SF2">
    <property type="entry name" value="DIPEPTIDE TRANSPORT ATP-BINDING PROTEIN DPPD"/>
    <property type="match status" value="1"/>
</dbReference>
<dbReference type="FunFam" id="3.40.50.300:FF:000016">
    <property type="entry name" value="Oligopeptide ABC transporter ATP-binding component"/>
    <property type="match status" value="1"/>
</dbReference>
<evidence type="ECO:0000313" key="10">
    <source>
        <dbReference type="Proteomes" id="UP000612893"/>
    </source>
</evidence>